<sequence length="322" mass="35702">MPDFQETSYASQKFVELLNNKVFGQSEIIEHIVVAVICNEHALLTGAPGVAKTTLVRNIASALGNKYKRIQFTPDLTPFDILGGDTIQFDEKDPNLKKIVFTPGPIFSPFILADEINRASPRTQSALLEAMQERQVSIGGVSRALPSPFYVFATQNPIENEGTFPLPEAQLDRFLLNLEIPYPDFDSEIKVACLPKKIEDLTASPFAKTLLNSRETVENVSISNELLSGVVRIVRNTRPQESKLNVAKDYLDFGASPRATQALLVASKAIALIRGKTEVQFEHIAEIAPAVLRHRCILNFRSLSEKRSSSNIINQIVQETIL</sequence>
<dbReference type="PIRSF" id="PIRSF002849">
    <property type="entry name" value="AAA_ATPase_chaperone_MoxR_prd"/>
    <property type="match status" value="1"/>
</dbReference>
<dbReference type="SUPFAM" id="SSF52540">
    <property type="entry name" value="P-loop containing nucleoside triphosphate hydrolases"/>
    <property type="match status" value="1"/>
</dbReference>
<dbReference type="OrthoDB" id="5289629at2"/>
<dbReference type="GO" id="GO:0005524">
    <property type="term" value="F:ATP binding"/>
    <property type="evidence" value="ECO:0007669"/>
    <property type="project" value="InterPro"/>
</dbReference>
<protein>
    <submittedName>
        <fullName evidence="2">AAA domain-containing protein</fullName>
    </submittedName>
</protein>
<dbReference type="InterPro" id="IPR041628">
    <property type="entry name" value="ChlI/MoxR_AAA_lid"/>
</dbReference>
<dbReference type="Pfam" id="PF17863">
    <property type="entry name" value="AAA_lid_2"/>
    <property type="match status" value="1"/>
</dbReference>
<keyword evidence="3" id="KW-1185">Reference proteome</keyword>
<dbReference type="EMBL" id="WFLM01000002">
    <property type="protein sequence ID" value="KAB8039800.1"/>
    <property type="molecule type" value="Genomic_DNA"/>
</dbReference>
<comment type="caution">
    <text evidence="2">The sequence shown here is derived from an EMBL/GenBank/DDBJ whole genome shotgun (WGS) entry which is preliminary data.</text>
</comment>
<dbReference type="InterPro" id="IPR003593">
    <property type="entry name" value="AAA+_ATPase"/>
</dbReference>
<dbReference type="InterPro" id="IPR027417">
    <property type="entry name" value="P-loop_NTPase"/>
</dbReference>
<dbReference type="Proteomes" id="UP000437748">
    <property type="component" value="Unassembled WGS sequence"/>
</dbReference>
<dbReference type="AlphaFoldDB" id="A0A6N6VTZ4"/>
<name>A0A6N6VTZ4_9BACT</name>
<dbReference type="SMART" id="SM00382">
    <property type="entry name" value="AAA"/>
    <property type="match status" value="1"/>
</dbReference>
<evidence type="ECO:0000313" key="3">
    <source>
        <dbReference type="Proteomes" id="UP000437748"/>
    </source>
</evidence>
<dbReference type="InterPro" id="IPR050764">
    <property type="entry name" value="CbbQ/NirQ/NorQ/GpvN"/>
</dbReference>
<evidence type="ECO:0000313" key="2">
    <source>
        <dbReference type="EMBL" id="KAB8039800.1"/>
    </source>
</evidence>
<evidence type="ECO:0000259" key="1">
    <source>
        <dbReference type="SMART" id="SM00382"/>
    </source>
</evidence>
<accession>A0A6N6VTZ4</accession>
<dbReference type="Gene3D" id="1.10.8.80">
    <property type="entry name" value="Magnesium chelatase subunit I, C-Terminal domain"/>
    <property type="match status" value="1"/>
</dbReference>
<dbReference type="InterPro" id="IPR011703">
    <property type="entry name" value="ATPase_AAA-3"/>
</dbReference>
<dbReference type="PANTHER" id="PTHR42759:SF1">
    <property type="entry name" value="MAGNESIUM-CHELATASE SUBUNIT CHLD"/>
    <property type="match status" value="1"/>
</dbReference>
<dbReference type="RefSeq" id="WP_153419304.1">
    <property type="nucleotide sequence ID" value="NZ_WFLM01000002.1"/>
</dbReference>
<dbReference type="Pfam" id="PF07726">
    <property type="entry name" value="AAA_3"/>
    <property type="match status" value="1"/>
</dbReference>
<proteinExistence type="predicted"/>
<organism evidence="2 3">
    <name type="scientific">Silvanigrella paludirubra</name>
    <dbReference type="NCBI Taxonomy" id="2499159"/>
    <lineage>
        <taxon>Bacteria</taxon>
        <taxon>Pseudomonadati</taxon>
        <taxon>Bdellovibrionota</taxon>
        <taxon>Oligoflexia</taxon>
        <taxon>Silvanigrellales</taxon>
        <taxon>Silvanigrellaceae</taxon>
        <taxon>Silvanigrella</taxon>
    </lineage>
</organism>
<dbReference type="GO" id="GO:0016887">
    <property type="term" value="F:ATP hydrolysis activity"/>
    <property type="evidence" value="ECO:0007669"/>
    <property type="project" value="InterPro"/>
</dbReference>
<gene>
    <name evidence="2" type="ORF">GCL60_05930</name>
</gene>
<feature type="domain" description="AAA+ ATPase" evidence="1">
    <location>
        <begin position="38"/>
        <end position="184"/>
    </location>
</feature>
<reference evidence="2 3" key="1">
    <citation type="submission" date="2019-10" db="EMBL/GenBank/DDBJ databases">
        <title>New species of Slilvanegrellaceae.</title>
        <authorList>
            <person name="Pitt A."/>
            <person name="Hahn M.W."/>
        </authorList>
    </citation>
    <scope>NUCLEOTIDE SEQUENCE [LARGE SCALE GENOMIC DNA]</scope>
    <source>
        <strain evidence="2 3">SP-Ram-0.45-NSY-1</strain>
    </source>
</reference>
<dbReference type="PANTHER" id="PTHR42759">
    <property type="entry name" value="MOXR FAMILY PROTEIN"/>
    <property type="match status" value="1"/>
</dbReference>
<dbReference type="Gene3D" id="3.40.50.300">
    <property type="entry name" value="P-loop containing nucleotide triphosphate hydrolases"/>
    <property type="match status" value="1"/>
</dbReference>